<dbReference type="STRING" id="1938817.SAMN06296008_102149"/>
<evidence type="ECO:0000313" key="3">
    <source>
        <dbReference type="Proteomes" id="UP000192708"/>
    </source>
</evidence>
<organism evidence="2 3">
    <name type="scientific">Polynucleobacter kasalickyi</name>
    <dbReference type="NCBI Taxonomy" id="1938817"/>
    <lineage>
        <taxon>Bacteria</taxon>
        <taxon>Pseudomonadati</taxon>
        <taxon>Pseudomonadota</taxon>
        <taxon>Betaproteobacteria</taxon>
        <taxon>Burkholderiales</taxon>
        <taxon>Burkholderiaceae</taxon>
        <taxon>Polynucleobacter</taxon>
    </lineage>
</organism>
<accession>A0A1W1Y9X8</accession>
<evidence type="ECO:0000256" key="1">
    <source>
        <dbReference type="SAM" id="MobiDB-lite"/>
    </source>
</evidence>
<protein>
    <submittedName>
        <fullName evidence="2">Uncharacterized protein</fullName>
    </submittedName>
</protein>
<reference evidence="2 3" key="1">
    <citation type="submission" date="2017-04" db="EMBL/GenBank/DDBJ databases">
        <authorList>
            <person name="Afonso C.L."/>
            <person name="Miller P.J."/>
            <person name="Scott M.A."/>
            <person name="Spackman E."/>
            <person name="Goraichik I."/>
            <person name="Dimitrov K.M."/>
            <person name="Suarez D.L."/>
            <person name="Swayne D.E."/>
        </authorList>
    </citation>
    <scope>NUCLEOTIDE SEQUENCE [LARGE SCALE GENOMIC DNA]</scope>
    <source>
        <strain evidence="2 3">VK13</strain>
    </source>
</reference>
<dbReference type="AlphaFoldDB" id="A0A1W1Y9X8"/>
<evidence type="ECO:0000313" key="2">
    <source>
        <dbReference type="EMBL" id="SMC32929.1"/>
    </source>
</evidence>
<sequence>MLRAAALIEKLGIPTASIIGSGFLKQAEVVSKGLGVPLAIGVYPGAPMVDSEAELIRKVEESLAPGLLEGLIGKIQTLDNEEEQPDIKKVVFSGTLDEVQDYFYQKMWTDGLPIIPPTKHRVESFLAFTDRSPEEVIAVLPQEGREASIESIAVTGVMSGCKPEYMPILIAIIEAMSDPVFRIQDCGSTPGWEPVVILGGPIIKDLDFNFGQGMMRFGRKSNTSIGRFVRMYLRNICGYRIPPGAGDKGSIGQSFLVAMAEDEDSAREFGWPTYAQDRGFDASENIVTVHSVVSISSPIYSAGDRAIDHVQQWADLVGSSFTYWAHTGFKTGMWNPLIVSSPSVAKVIAKEWTKDQVRQYLYDHIKVTAQKITHYAKMTSTPTFSLKNLVEGGILPEEYYQSDDPERLLNVIIHPSMVEIIVAGDPGRNQSRAYMGNHIQGPPTSRKINLPATWPNPKKQAD</sequence>
<proteinExistence type="predicted"/>
<keyword evidence="3" id="KW-1185">Reference proteome</keyword>
<dbReference type="Proteomes" id="UP000192708">
    <property type="component" value="Unassembled WGS sequence"/>
</dbReference>
<name>A0A1W1Y9X8_9BURK</name>
<feature type="region of interest" description="Disordered" evidence="1">
    <location>
        <begin position="439"/>
        <end position="462"/>
    </location>
</feature>
<dbReference type="EMBL" id="FWXJ01000002">
    <property type="protein sequence ID" value="SMC32929.1"/>
    <property type="molecule type" value="Genomic_DNA"/>
</dbReference>
<gene>
    <name evidence="2" type="ORF">SAMN06296008_102149</name>
</gene>